<dbReference type="EMBL" id="JACHOO010000002">
    <property type="protein sequence ID" value="MBB5752061.1"/>
    <property type="molecule type" value="Genomic_DNA"/>
</dbReference>
<evidence type="ECO:0000313" key="4">
    <source>
        <dbReference type="Proteomes" id="UP000523821"/>
    </source>
</evidence>
<dbReference type="RefSeq" id="WP_343061083.1">
    <property type="nucleotide sequence ID" value="NZ_JACHOO010000002.1"/>
</dbReference>
<reference evidence="3 4" key="1">
    <citation type="submission" date="2020-08" db="EMBL/GenBank/DDBJ databases">
        <title>Genomic Encyclopedia of Type Strains, Phase IV (KMG-IV): sequencing the most valuable type-strain genomes for metagenomic binning, comparative biology and taxonomic classification.</title>
        <authorList>
            <person name="Goeker M."/>
        </authorList>
    </citation>
    <scope>NUCLEOTIDE SEQUENCE [LARGE SCALE GENOMIC DNA]</scope>
    <source>
        <strain evidence="3 4">DSM 16268</strain>
    </source>
</reference>
<evidence type="ECO:0000256" key="1">
    <source>
        <dbReference type="ARBA" id="ARBA00006226"/>
    </source>
</evidence>
<dbReference type="AlphaFoldDB" id="A0A7W9CV30"/>
<keyword evidence="4" id="KW-1185">Reference proteome</keyword>
<gene>
    <name evidence="3" type="ORF">GGQ63_001113</name>
</gene>
<dbReference type="Gene3D" id="3.30.2310.20">
    <property type="entry name" value="RelE-like"/>
    <property type="match status" value="1"/>
</dbReference>
<sequence length="98" mass="10587">MTDRPVVWTVLAEMDLADQIAHIALDSPASAVTVGDAIVTAAGALAAMPHQGRAGRIAGTRELIVPHTPHIIVYRAAAERITILRVLHGAQQWPQRRR</sequence>
<name>A0A7W9CV30_9HYPH</name>
<dbReference type="PANTHER" id="PTHR33755">
    <property type="entry name" value="TOXIN PARE1-RELATED"/>
    <property type="match status" value="1"/>
</dbReference>
<comment type="similarity">
    <text evidence="1">Belongs to the RelE toxin family.</text>
</comment>
<dbReference type="InterPro" id="IPR035093">
    <property type="entry name" value="RelE/ParE_toxin_dom_sf"/>
</dbReference>
<dbReference type="Pfam" id="PF05016">
    <property type="entry name" value="ParE_toxin"/>
    <property type="match status" value="1"/>
</dbReference>
<dbReference type="InterPro" id="IPR007712">
    <property type="entry name" value="RelE/ParE_toxin"/>
</dbReference>
<dbReference type="InterPro" id="IPR051803">
    <property type="entry name" value="TA_system_RelE-like_toxin"/>
</dbReference>
<accession>A0A7W9CV30</accession>
<comment type="caution">
    <text evidence="3">The sequence shown here is derived from an EMBL/GenBank/DDBJ whole genome shotgun (WGS) entry which is preliminary data.</text>
</comment>
<evidence type="ECO:0000313" key="3">
    <source>
        <dbReference type="EMBL" id="MBB5752061.1"/>
    </source>
</evidence>
<protein>
    <submittedName>
        <fullName evidence="3">Plasmid stabilization system protein ParE</fullName>
    </submittedName>
</protein>
<proteinExistence type="inferred from homology"/>
<organism evidence="3 4">
    <name type="scientific">Prosthecomicrobium pneumaticum</name>
    <dbReference type="NCBI Taxonomy" id="81895"/>
    <lineage>
        <taxon>Bacteria</taxon>
        <taxon>Pseudomonadati</taxon>
        <taxon>Pseudomonadota</taxon>
        <taxon>Alphaproteobacteria</taxon>
        <taxon>Hyphomicrobiales</taxon>
        <taxon>Kaistiaceae</taxon>
        <taxon>Prosthecomicrobium</taxon>
    </lineage>
</organism>
<dbReference type="PANTHER" id="PTHR33755:SF6">
    <property type="entry name" value="PLASMID STABILIZATION SYSTEM PROTEIN"/>
    <property type="match status" value="1"/>
</dbReference>
<keyword evidence="2" id="KW-1277">Toxin-antitoxin system</keyword>
<dbReference type="Proteomes" id="UP000523821">
    <property type="component" value="Unassembled WGS sequence"/>
</dbReference>
<evidence type="ECO:0000256" key="2">
    <source>
        <dbReference type="ARBA" id="ARBA00022649"/>
    </source>
</evidence>